<keyword evidence="4 7" id="KW-1015">Disulfide bond</keyword>
<evidence type="ECO:0000256" key="1">
    <source>
        <dbReference type="ARBA" id="ARBA00008987"/>
    </source>
</evidence>
<feature type="disulfide bond" description="Redox-active" evidence="7">
    <location>
        <begin position="31"/>
        <end position="34"/>
    </location>
</feature>
<dbReference type="Proteomes" id="UP000032420">
    <property type="component" value="Chromosome I"/>
</dbReference>
<dbReference type="HOGENOM" id="CLU_090389_10_3_6"/>
<protein>
    <recommendedName>
        <fullName evidence="6">Thioredoxin</fullName>
    </recommendedName>
</protein>
<reference evidence="10" key="1">
    <citation type="submission" date="2014-07" db="EMBL/GenBank/DDBJ databases">
        <authorList>
            <person name="Santos-Garcia D."/>
        </authorList>
    </citation>
    <scope>NUCLEOTIDE SEQUENCE [LARGE SCALE GENOMIC DNA]</scope>
</reference>
<dbReference type="OrthoDB" id="9790390at2"/>
<comment type="similarity">
    <text evidence="1 6">Belongs to the thioredoxin family.</text>
</comment>
<dbReference type="InterPro" id="IPR013766">
    <property type="entry name" value="Thioredoxin_domain"/>
</dbReference>
<dbReference type="GO" id="GO:0015035">
    <property type="term" value="F:protein-disulfide reductase activity"/>
    <property type="evidence" value="ECO:0007669"/>
    <property type="project" value="InterPro"/>
</dbReference>
<evidence type="ECO:0000256" key="7">
    <source>
        <dbReference type="PIRSR" id="PIRSR000077-4"/>
    </source>
</evidence>
<proteinExistence type="inferred from homology"/>
<dbReference type="PIRSF" id="PIRSF000077">
    <property type="entry name" value="Thioredoxin"/>
    <property type="match status" value="1"/>
</dbReference>
<keyword evidence="2" id="KW-0813">Transport</keyword>
<evidence type="ECO:0000256" key="6">
    <source>
        <dbReference type="PIRNR" id="PIRNR000077"/>
    </source>
</evidence>
<dbReference type="EMBL" id="LM655252">
    <property type="protein sequence ID" value="CDZ16537.1"/>
    <property type="molecule type" value="Genomic_DNA"/>
</dbReference>
<dbReference type="CDD" id="cd02947">
    <property type="entry name" value="TRX_family"/>
    <property type="match status" value="1"/>
</dbReference>
<keyword evidence="3" id="KW-0249">Electron transport</keyword>
<dbReference type="PRINTS" id="PR00421">
    <property type="entry name" value="THIOREDOXIN"/>
</dbReference>
<name>A0A078KEU3_9GAMM</name>
<evidence type="ECO:0000256" key="3">
    <source>
        <dbReference type="ARBA" id="ARBA00022982"/>
    </source>
</evidence>
<dbReference type="InterPro" id="IPR005746">
    <property type="entry name" value="Thioredoxin"/>
</dbReference>
<evidence type="ECO:0000313" key="9">
    <source>
        <dbReference type="EMBL" id="CDZ16537.1"/>
    </source>
</evidence>
<dbReference type="PROSITE" id="PS51352">
    <property type="entry name" value="THIOREDOXIN_2"/>
    <property type="match status" value="1"/>
</dbReference>
<evidence type="ECO:0000259" key="8">
    <source>
        <dbReference type="PROSITE" id="PS51352"/>
    </source>
</evidence>
<keyword evidence="5 7" id="KW-0676">Redox-active center</keyword>
<dbReference type="FunFam" id="3.40.30.10:FF:000001">
    <property type="entry name" value="Thioredoxin"/>
    <property type="match status" value="1"/>
</dbReference>
<dbReference type="SUPFAM" id="SSF52833">
    <property type="entry name" value="Thioredoxin-like"/>
    <property type="match status" value="1"/>
</dbReference>
<dbReference type="AlphaFoldDB" id="A0A078KEU3"/>
<gene>
    <name evidence="9" type="primary">trx</name>
    <name evidence="9" type="ORF">CEM_283</name>
</gene>
<dbReference type="InterPro" id="IPR036249">
    <property type="entry name" value="Thioredoxin-like_sf"/>
</dbReference>
<dbReference type="GO" id="GO:0005737">
    <property type="term" value="C:cytoplasm"/>
    <property type="evidence" value="ECO:0007669"/>
    <property type="project" value="TreeGrafter"/>
</dbReference>
<dbReference type="Gene3D" id="3.40.30.10">
    <property type="entry name" value="Glutaredoxin"/>
    <property type="match status" value="1"/>
</dbReference>
<evidence type="ECO:0000256" key="4">
    <source>
        <dbReference type="ARBA" id="ARBA00023157"/>
    </source>
</evidence>
<evidence type="ECO:0000256" key="5">
    <source>
        <dbReference type="ARBA" id="ARBA00023284"/>
    </source>
</evidence>
<dbReference type="Pfam" id="PF00085">
    <property type="entry name" value="Thioredoxin"/>
    <property type="match status" value="1"/>
</dbReference>
<organism evidence="9 10">
    <name type="scientific">Candidatus Johnevansia muelleri</name>
    <dbReference type="NCBI Taxonomy" id="1495769"/>
    <lineage>
        <taxon>Bacteria</taxon>
        <taxon>Pseudomonadati</taxon>
        <taxon>Pseudomonadota</taxon>
        <taxon>Gammaproteobacteria</taxon>
        <taxon>Candidatus Johnevansiales</taxon>
        <taxon>Candidatus Johnevansiaceae</taxon>
        <taxon>Candidatus Johnevansia</taxon>
    </lineage>
</organism>
<evidence type="ECO:0000313" key="10">
    <source>
        <dbReference type="Proteomes" id="UP000032420"/>
    </source>
</evidence>
<dbReference type="STRING" id="1495769.CEM_283"/>
<dbReference type="PANTHER" id="PTHR45663">
    <property type="entry name" value="GEO12009P1"/>
    <property type="match status" value="1"/>
</dbReference>
<feature type="domain" description="Thioredoxin" evidence="8">
    <location>
        <begin position="1"/>
        <end position="107"/>
    </location>
</feature>
<sequence>MNNIDVIKTNFDIEVIKSKKPVFLKFWAPWCNHCKLINPLIDEIKEERADTLKVVYINIDNARDLALEQNVKSIPTFIMFNNGKKIDTLRGNMYKKEILNFIDKNLKKNNT</sequence>
<accession>A0A078KEU3</accession>
<evidence type="ECO:0000256" key="2">
    <source>
        <dbReference type="ARBA" id="ARBA00022448"/>
    </source>
</evidence>
<dbReference type="KEGG" id="eme:CEM_283"/>
<dbReference type="PANTHER" id="PTHR45663:SF11">
    <property type="entry name" value="GEO12009P1"/>
    <property type="match status" value="1"/>
</dbReference>
<keyword evidence="10" id="KW-1185">Reference proteome</keyword>